<dbReference type="InterPro" id="IPR012929">
    <property type="entry name" value="Nucleoprot-TPR/MLP1-2_dom"/>
</dbReference>
<feature type="compositionally biased region" description="Acidic residues" evidence="7">
    <location>
        <begin position="1860"/>
        <end position="1870"/>
    </location>
</feature>
<feature type="compositionally biased region" description="Polar residues" evidence="7">
    <location>
        <begin position="1785"/>
        <end position="1818"/>
    </location>
</feature>
<keyword evidence="5" id="KW-0539">Nucleus</keyword>
<evidence type="ECO:0000259" key="8">
    <source>
        <dbReference type="Pfam" id="PF07926"/>
    </source>
</evidence>
<dbReference type="GO" id="GO:0017056">
    <property type="term" value="F:structural constituent of nuclear pore"/>
    <property type="evidence" value="ECO:0007669"/>
    <property type="project" value="TreeGrafter"/>
</dbReference>
<comment type="similarity">
    <text evidence="2">Belongs to the TPR family.</text>
</comment>
<feature type="coiled-coil region" evidence="6">
    <location>
        <begin position="1287"/>
        <end position="1321"/>
    </location>
</feature>
<dbReference type="InterPro" id="IPR057974">
    <property type="entry name" value="NUA/TPR/MLP1-2-like_dom"/>
</dbReference>
<feature type="compositionally biased region" description="Polar residues" evidence="7">
    <location>
        <begin position="1712"/>
        <end position="1728"/>
    </location>
</feature>
<feature type="region of interest" description="Disordered" evidence="7">
    <location>
        <begin position="1927"/>
        <end position="2422"/>
    </location>
</feature>
<feature type="region of interest" description="Disordered" evidence="7">
    <location>
        <begin position="2449"/>
        <end position="2487"/>
    </location>
</feature>
<dbReference type="GO" id="GO:0006606">
    <property type="term" value="P:protein import into nucleus"/>
    <property type="evidence" value="ECO:0007669"/>
    <property type="project" value="InterPro"/>
</dbReference>
<accession>A0A2J7Q6G9</accession>
<evidence type="ECO:0000256" key="3">
    <source>
        <dbReference type="ARBA" id="ARBA00019789"/>
    </source>
</evidence>
<feature type="compositionally biased region" description="Low complexity" evidence="7">
    <location>
        <begin position="2314"/>
        <end position="2326"/>
    </location>
</feature>
<feature type="compositionally biased region" description="Polar residues" evidence="7">
    <location>
        <begin position="2088"/>
        <end position="2110"/>
    </location>
</feature>
<comment type="caution">
    <text evidence="11">The sequence shown here is derived from an EMBL/GenBank/DDBJ whole genome shotgun (WGS) entry which is preliminary data.</text>
</comment>
<feature type="compositionally biased region" description="Low complexity" evidence="7">
    <location>
        <begin position="1927"/>
        <end position="1940"/>
    </location>
</feature>
<evidence type="ECO:0000313" key="11">
    <source>
        <dbReference type="EMBL" id="PNF24179.1"/>
    </source>
</evidence>
<dbReference type="Pfam" id="PF07926">
    <property type="entry name" value="TPR_MLP1_2"/>
    <property type="match status" value="1"/>
</dbReference>
<evidence type="ECO:0000259" key="10">
    <source>
        <dbReference type="Pfam" id="PF25785"/>
    </source>
</evidence>
<feature type="compositionally biased region" description="Low complexity" evidence="7">
    <location>
        <begin position="1757"/>
        <end position="1784"/>
    </location>
</feature>
<evidence type="ECO:0000256" key="7">
    <source>
        <dbReference type="SAM" id="MobiDB-lite"/>
    </source>
</evidence>
<name>A0A2J7Q6G9_9NEOP</name>
<dbReference type="Gene3D" id="1.20.5.340">
    <property type="match status" value="1"/>
</dbReference>
<feature type="domain" description="Nucleoprotein TPR/MLP1-2" evidence="8">
    <location>
        <begin position="1038"/>
        <end position="1166"/>
    </location>
</feature>
<feature type="domain" description="Nucleoprotein TPR/MPL1" evidence="9">
    <location>
        <begin position="177"/>
        <end position="252"/>
    </location>
</feature>
<proteinExistence type="inferred from homology"/>
<feature type="compositionally biased region" description="Low complexity" evidence="7">
    <location>
        <begin position="1880"/>
        <end position="1892"/>
    </location>
</feature>
<reference evidence="11 12" key="1">
    <citation type="submission" date="2017-12" db="EMBL/GenBank/DDBJ databases">
        <title>Hemimetabolous genomes reveal molecular basis of termite eusociality.</title>
        <authorList>
            <person name="Harrison M.C."/>
            <person name="Jongepier E."/>
            <person name="Robertson H.M."/>
            <person name="Arning N."/>
            <person name="Bitard-Feildel T."/>
            <person name="Chao H."/>
            <person name="Childers C.P."/>
            <person name="Dinh H."/>
            <person name="Doddapaneni H."/>
            <person name="Dugan S."/>
            <person name="Gowin J."/>
            <person name="Greiner C."/>
            <person name="Han Y."/>
            <person name="Hu H."/>
            <person name="Hughes D.S.T."/>
            <person name="Huylmans A.-K."/>
            <person name="Kemena C."/>
            <person name="Kremer L.P.M."/>
            <person name="Lee S.L."/>
            <person name="Lopez-Ezquerra A."/>
            <person name="Mallet L."/>
            <person name="Monroy-Kuhn J.M."/>
            <person name="Moser A."/>
            <person name="Murali S.C."/>
            <person name="Muzny D.M."/>
            <person name="Otani S."/>
            <person name="Piulachs M.-D."/>
            <person name="Poelchau M."/>
            <person name="Qu J."/>
            <person name="Schaub F."/>
            <person name="Wada-Katsumata A."/>
            <person name="Worley K.C."/>
            <person name="Xie Q."/>
            <person name="Ylla G."/>
            <person name="Poulsen M."/>
            <person name="Gibbs R.A."/>
            <person name="Schal C."/>
            <person name="Richards S."/>
            <person name="Belles X."/>
            <person name="Korb J."/>
            <person name="Bornberg-Bauer E."/>
        </authorList>
    </citation>
    <scope>NUCLEOTIDE SEQUENCE [LARGE SCALE GENOMIC DNA]</scope>
    <source>
        <tissue evidence="11">Whole body</tissue>
    </source>
</reference>
<feature type="compositionally biased region" description="Acidic residues" evidence="7">
    <location>
        <begin position="2004"/>
        <end position="2072"/>
    </location>
</feature>
<feature type="compositionally biased region" description="Polar residues" evidence="7">
    <location>
        <begin position="2212"/>
        <end position="2229"/>
    </location>
</feature>
<feature type="compositionally biased region" description="Basic residues" evidence="7">
    <location>
        <begin position="2413"/>
        <end position="2422"/>
    </location>
</feature>
<feature type="coiled-coil region" evidence="6">
    <location>
        <begin position="756"/>
        <end position="864"/>
    </location>
</feature>
<feature type="compositionally biased region" description="Low complexity" evidence="7">
    <location>
        <begin position="1825"/>
        <end position="1858"/>
    </location>
</feature>
<dbReference type="GO" id="GO:1901673">
    <property type="term" value="P:regulation of mitotic spindle assembly"/>
    <property type="evidence" value="ECO:0007669"/>
    <property type="project" value="TreeGrafter"/>
</dbReference>
<dbReference type="GO" id="GO:0034399">
    <property type="term" value="C:nuclear periphery"/>
    <property type="evidence" value="ECO:0007669"/>
    <property type="project" value="UniProtKB-ARBA"/>
</dbReference>
<evidence type="ECO:0000313" key="12">
    <source>
        <dbReference type="Proteomes" id="UP000235965"/>
    </source>
</evidence>
<feature type="compositionally biased region" description="Polar residues" evidence="7">
    <location>
        <begin position="1681"/>
        <end position="1691"/>
    </location>
</feature>
<dbReference type="Pfam" id="PF25785">
    <property type="entry name" value="TPR"/>
    <property type="match status" value="1"/>
</dbReference>
<gene>
    <name evidence="11" type="primary">Mtor_1</name>
    <name evidence="11" type="ORF">B7P43_G16871</name>
</gene>
<protein>
    <recommendedName>
        <fullName evidence="3">Nucleoprotein TPR</fullName>
    </recommendedName>
</protein>
<dbReference type="InParanoid" id="A0A2J7Q6G9"/>
<feature type="coiled-coil region" evidence="6">
    <location>
        <begin position="1386"/>
        <end position="1455"/>
    </location>
</feature>
<feature type="coiled-coil region" evidence="6">
    <location>
        <begin position="428"/>
        <end position="493"/>
    </location>
</feature>
<feature type="coiled-coil region" evidence="6">
    <location>
        <begin position="546"/>
        <end position="613"/>
    </location>
</feature>
<evidence type="ECO:0000256" key="6">
    <source>
        <dbReference type="SAM" id="Coils"/>
    </source>
</evidence>
<dbReference type="PANTHER" id="PTHR18898:SF2">
    <property type="entry name" value="NUCLEOPROTEIN TPR"/>
    <property type="match status" value="1"/>
</dbReference>
<evidence type="ECO:0000259" key="9">
    <source>
        <dbReference type="Pfam" id="PF25481"/>
    </source>
</evidence>
<dbReference type="EMBL" id="NEVH01017474">
    <property type="protein sequence ID" value="PNF24179.1"/>
    <property type="molecule type" value="Genomic_DNA"/>
</dbReference>
<dbReference type="InterPro" id="IPR057577">
    <property type="entry name" value="Nucleoprot-TPR/MLP1_dom"/>
</dbReference>
<feature type="region of interest" description="Disordered" evidence="7">
    <location>
        <begin position="1676"/>
        <end position="1892"/>
    </location>
</feature>
<feature type="compositionally biased region" description="Basic and acidic residues" evidence="7">
    <location>
        <begin position="2344"/>
        <end position="2356"/>
    </location>
</feature>
<sequence length="2487" mass="278699">MASSEVDLISNVLSSDDCSKIPEDIRKKIESYVRSTAEQSVVAKALLETTKGNFEARIITVEKELSAVKEDNVTKTVKLDSAERELEELQKKAQSLQDEVEKLRNSVQRLEQENIDFRRQRDSAVDERDSLQKMVDRRNTELQHMQDDVRMLNSQLKSAIDAKCEAIAKYEGVQSLEVSLEYKEKRLNQEQDQLRKQVQNLTEDLDKHTAELMNMRREHTNKHLLLQSQLSQITEELHIANQSNEELKSTNATLVGKLETAMQKLVSQRESESKMRDTYEQELTAQTRLAQIYKGMSDDASSKSQELSNAVKELQELLQSASKQYGDLETEMKRKEMLHEAELAKKTECIALLKKELADANELLKAAKQETLDAAIESLSPSAAAASRLIKSGMTLTQIYSQYVAVSEELFSQKEETQKLNLYITTIMEEIEEKAPILKKQREDYEHALENVATLTKQIDEYIIECNKLRHEASEAQKAEAHHSRENARLKQEVVDLAKQVCFLLKEVEMARTGFSAGQSHMEESSSDITSSSQVISQALVTFGSIEELQTNNQKLLMLVRELSSKEEEAELLQAELNPEQIHDKIEQYAKRVKELEENNEQHTKMMETLLRQRDMYRTLYEQQLKGGSSPMKLPEQVSPKSYKGLSLNQGTVLQEKENVIQELKAKLNESQKAFKELKEEMVVYRTERQTNERILTEELDTMRSELRELRTNNCKLLSQAEYNEERFKILNANTGIYKSQITALEEKNKTYSSTVVKHEQTIMHLKDEALDAQAKLSKAEVSLENLKRKCQLLQETEARLLKEREVLNREKQSQGILLANLESIRTSLERSETEGKLRLEARLDESMRECGALRRRLQEEQDRFRELSSHNERQLEAAKKRQEEEARLGAQTRDDLNLVREELVKEKKMVESLTKRIKEIAAPPPSQKTPTEAEVMAKKLKEIETQLNRSQSELKLTQQQLASSKQHAKQYSEVSEGTEKQLKEVTAKFDQYKEATEKKLADCRNSEEQLKKQVADLSSQLSKLSTGTSHSTAELNDQLDKMQKELTSALSDLEQTKKDLVQARSDLVSLSGNVQAAEEKYAHEVVLHSADIQTLSSLKEKFATLSSELSELRLSKEQAENTLNELRSGWEAREEHFKKELNDTQKQVKDMDSQNALLHDQIQALSSQLAVLRASGHQTDSAVRNISSDSLNTSISEEEKKSSEQLLQIVKYLRQEKDIALSKYEVLRTENLRLKSQQEYLEKQAEDAKKSLLVEQEKMEASSVTAAKHSELLRKVETLNAITDSNRILRGERDDLQVKVRELLEQVEKLEKELGPLKESNTDLSARVESMTAENVALRGEAGRLRQRMNYLIERSSKASPEDWRRLQQEREGLVRHLSGEKEAHQKTVEENRGLRQEKIRLEEQLSALQRLQQQQAEDLRKRVDEVNTLNQTVSKLQQEFNDTKSTLLKKNEELATITEDLGAKEALLTDTKNKELQIRKIARRYKSQFEDLTKTVEEGKVAKEKEEAAVAAAAAAAAVSAQEIPPEMQEQLRDEVRREMESKLKEAESRHSAVVKELTEQVTSSRQETEILRRENDALKASMADKEERTKSLLKTARQKIMHQTEMNQTLSRQLSDLEQSKGIMQMNAMKTQYESRISHLEKENADVRAEKQQDKERLTRDVEALNQRLNQLQRQLDKQQGSKPSTSLGPVEKANIEPPTANIKPMAGPSSTQSKQQPMQQSVTVTPWPGRGETPFASIRPMSMQSRTVAVLPTSQTSSSSSNQTSSQSTQVLVPPQQQLVHTTGSASGTSAEVLPSSPTSSHTDYMPATSSAGSSVGPIRQVAVQPTQQATVTTVTVGPSPSSREEPPVSAAESTQDIETESDDMEVQQIPGASSQQQQLQQQQQQQGQQAVALVLPRVEQQTSTTQTQTQVQLIVEQSVVVASSQANSSNTVTTTRAGVKRQRDSKGDSTTRTEEKNSGSSQVKRPRAQEMFQPVPSESGVDVEYQVPTSSQRDHEDEVIVVDSEDDDDDDDGIADEGVIEEPDDGPEFEEETDNGESYEVEGYDRDEQDLTAYDEGEGPDIDEETAPDQANNEVEIMEDSNEVPNQSGSSIIGTVDNSAGQSATVPVASSAEVLHPPQQQHSEATSSGSATQPESGSISSVVMSQASPSVPTGFARGRHVPPLCRQQQHLVLQPPSYEDAGDDSIVPSTPTLFVPRRTDGFGEAVSSPQVPTGRFTFSDTNPPTARAGIAQMASEGMDDTRMDLTQLEESGTGRSVPSTPLQVSPQGELSTLEMSSEVGQSVGGSDSSEQTPPEHQVEGGPNSIPSITVTHVTEEAAATTETEEEMPPPQLAETDESGEPRELSEDHAAGQEDVLDLADDGGDGVSSEGEKSQAVEDIEEGREAEATVEPAMSSTSPRRVHGGTARRSGRGAFRNRSRIVMRPTPIIWNEPGSTSSRGCGMMMMRGGPGDPQRGNFQRGPQRGRRMRGKPKGNFPPYQMRF</sequence>
<feature type="compositionally biased region" description="Basic residues" evidence="7">
    <location>
        <begin position="2467"/>
        <end position="2476"/>
    </location>
</feature>
<dbReference type="Gene3D" id="1.10.287.1490">
    <property type="match status" value="1"/>
</dbReference>
<evidence type="ECO:0000256" key="1">
    <source>
        <dbReference type="ARBA" id="ARBA00004123"/>
    </source>
</evidence>
<dbReference type="Pfam" id="PF25481">
    <property type="entry name" value="Nucleoprot-TPR"/>
    <property type="match status" value="1"/>
</dbReference>
<feature type="compositionally biased region" description="Acidic residues" evidence="7">
    <location>
        <begin position="2359"/>
        <end position="2368"/>
    </location>
</feature>
<feature type="compositionally biased region" description="Basic and acidic residues" evidence="7">
    <location>
        <begin position="1946"/>
        <end position="1962"/>
    </location>
</feature>
<keyword evidence="12" id="KW-1185">Reference proteome</keyword>
<feature type="compositionally biased region" description="Low complexity" evidence="7">
    <location>
        <begin position="2449"/>
        <end position="2466"/>
    </location>
</feature>
<dbReference type="FunCoup" id="A0A2J7Q6G9">
    <property type="interactions" value="2331"/>
</dbReference>
<dbReference type="GO" id="GO:0006406">
    <property type="term" value="P:mRNA export from nucleus"/>
    <property type="evidence" value="ECO:0007669"/>
    <property type="project" value="TreeGrafter"/>
</dbReference>
<feature type="coiled-coil region" evidence="6">
    <location>
        <begin position="654"/>
        <end position="713"/>
    </location>
</feature>
<organism evidence="11 12">
    <name type="scientific">Cryptotermes secundus</name>
    <dbReference type="NCBI Taxonomy" id="105785"/>
    <lineage>
        <taxon>Eukaryota</taxon>
        <taxon>Metazoa</taxon>
        <taxon>Ecdysozoa</taxon>
        <taxon>Arthropoda</taxon>
        <taxon>Hexapoda</taxon>
        <taxon>Insecta</taxon>
        <taxon>Pterygota</taxon>
        <taxon>Neoptera</taxon>
        <taxon>Polyneoptera</taxon>
        <taxon>Dictyoptera</taxon>
        <taxon>Blattodea</taxon>
        <taxon>Blattoidea</taxon>
        <taxon>Termitoidae</taxon>
        <taxon>Kalotermitidae</taxon>
        <taxon>Cryptotermitinae</taxon>
        <taxon>Cryptotermes</taxon>
    </lineage>
</organism>
<dbReference type="PANTHER" id="PTHR18898">
    <property type="entry name" value="NUCLEOPROTEIN TPR-RELATED"/>
    <property type="match status" value="1"/>
</dbReference>
<feature type="coiled-coil region" evidence="6">
    <location>
        <begin position="1539"/>
        <end position="1591"/>
    </location>
</feature>
<feature type="domain" description="NUA/TPR/MLP1-2-like" evidence="10">
    <location>
        <begin position="472"/>
        <end position="571"/>
    </location>
</feature>
<evidence type="ECO:0000256" key="4">
    <source>
        <dbReference type="ARBA" id="ARBA00023054"/>
    </source>
</evidence>
<evidence type="ECO:0000256" key="2">
    <source>
        <dbReference type="ARBA" id="ARBA00005274"/>
    </source>
</evidence>
<comment type="subcellular location">
    <subcellularLocation>
        <location evidence="1">Nucleus</location>
    </subcellularLocation>
</comment>
<dbReference type="Proteomes" id="UP000235965">
    <property type="component" value="Unassembled WGS sequence"/>
</dbReference>
<feature type="region of interest" description="Disordered" evidence="7">
    <location>
        <begin position="865"/>
        <end position="890"/>
    </location>
</feature>
<feature type="coiled-coil region" evidence="6">
    <location>
        <begin position="72"/>
        <end position="370"/>
    </location>
</feature>
<dbReference type="STRING" id="105785.A0A2J7Q6G9"/>
<keyword evidence="4 6" id="KW-0175">Coiled coil</keyword>
<dbReference type="OrthoDB" id="343070at2759"/>
<evidence type="ECO:0000256" key="5">
    <source>
        <dbReference type="ARBA" id="ARBA00023242"/>
    </source>
</evidence>
<feature type="compositionally biased region" description="Polar residues" evidence="7">
    <location>
        <begin position="2253"/>
        <end position="2299"/>
    </location>
</feature>
<feature type="compositionally biased region" description="Polar residues" evidence="7">
    <location>
        <begin position="2123"/>
        <end position="2156"/>
    </location>
</feature>
<dbReference type="GO" id="GO:0005643">
    <property type="term" value="C:nuclear pore"/>
    <property type="evidence" value="ECO:0007669"/>
    <property type="project" value="UniProtKB-ARBA"/>
</dbReference>
<feature type="coiled-coil region" evidence="6">
    <location>
        <begin position="897"/>
        <end position="1155"/>
    </location>
</feature>